<organism evidence="3 4">
    <name type="scientific">Aporhodopirellula aestuarii</name>
    <dbReference type="NCBI Taxonomy" id="2950107"/>
    <lineage>
        <taxon>Bacteria</taxon>
        <taxon>Pseudomonadati</taxon>
        <taxon>Planctomycetota</taxon>
        <taxon>Planctomycetia</taxon>
        <taxon>Pirellulales</taxon>
        <taxon>Pirellulaceae</taxon>
        <taxon>Aporhodopirellula</taxon>
    </lineage>
</organism>
<reference evidence="3 4" key="1">
    <citation type="journal article" date="2022" name="Syst. Appl. Microbiol.">
        <title>Rhodopirellula aestuarii sp. nov., a novel member of the genus Rhodopirellula isolated from brackish sediments collected in the Tagus River estuary, Portugal.</title>
        <authorList>
            <person name="Vitorino I.R."/>
            <person name="Klimek D."/>
            <person name="Calusinska M."/>
            <person name="Lobo-da-Cunha A."/>
            <person name="Vasconcelos V."/>
            <person name="Lage O.M."/>
        </authorList>
    </citation>
    <scope>NUCLEOTIDE SEQUENCE [LARGE SCALE GENOMIC DNA]</scope>
    <source>
        <strain evidence="3 4">ICT_H3.1</strain>
    </source>
</reference>
<feature type="domain" description="TssC1 N-terminal" evidence="1">
    <location>
        <begin position="70"/>
        <end position="371"/>
    </location>
</feature>
<dbReference type="InterPro" id="IPR010269">
    <property type="entry name" value="T6SS_TssC-like"/>
</dbReference>
<proteinExistence type="predicted"/>
<keyword evidence="4" id="KW-1185">Reference proteome</keyword>
<dbReference type="PANTHER" id="PTHR35565">
    <property type="entry name" value="CYTOPLASMIC PROTEIN-RELATED"/>
    <property type="match status" value="1"/>
</dbReference>
<dbReference type="Pfam" id="PF18945">
    <property type="entry name" value="VipB_2"/>
    <property type="match status" value="1"/>
</dbReference>
<dbReference type="InterPro" id="IPR044032">
    <property type="entry name" value="TssC1_C"/>
</dbReference>
<name>A0ABT0TZC8_9BACT</name>
<dbReference type="RefSeq" id="WP_250927551.1">
    <property type="nucleotide sequence ID" value="NZ_JAMQBK010000014.1"/>
</dbReference>
<dbReference type="EMBL" id="JAMQBK010000014">
    <property type="protein sequence ID" value="MCM2369880.1"/>
    <property type="molecule type" value="Genomic_DNA"/>
</dbReference>
<dbReference type="PANTHER" id="PTHR35565:SF3">
    <property type="entry name" value="TYPE VI SECRETION SYSTEM SHEATH PROTEIN TSSC1"/>
    <property type="match status" value="1"/>
</dbReference>
<evidence type="ECO:0000259" key="1">
    <source>
        <dbReference type="Pfam" id="PF05943"/>
    </source>
</evidence>
<evidence type="ECO:0000313" key="4">
    <source>
        <dbReference type="Proteomes" id="UP001202961"/>
    </source>
</evidence>
<protein>
    <submittedName>
        <fullName evidence="3">Type VI secretion system contractile sheath large subunit</fullName>
    </submittedName>
</protein>
<comment type="caution">
    <text evidence="3">The sequence shown here is derived from an EMBL/GenBank/DDBJ whole genome shotgun (WGS) entry which is preliminary data.</text>
</comment>
<evidence type="ECO:0000313" key="3">
    <source>
        <dbReference type="EMBL" id="MCM2369880.1"/>
    </source>
</evidence>
<dbReference type="InterPro" id="IPR044031">
    <property type="entry name" value="TssC1_N"/>
</dbReference>
<dbReference type="Pfam" id="PF05943">
    <property type="entry name" value="VipB"/>
    <property type="match status" value="1"/>
</dbReference>
<feature type="domain" description="TssC1 C-terminal" evidence="2">
    <location>
        <begin position="381"/>
        <end position="492"/>
    </location>
</feature>
<sequence length="494" mass="55123">MSQGNLQSAASSGSTVFADSEFSALLQKEFRPKSDAAKDAIESAVKTLAEQALAQANVVSDDALRSISMMIAEIDKKLTEQVNEILHHEEFQKLEGAWRGLHHLVNNTETDEQLKIRVLNISKQDLGKTLKKYKGTAWDQSPIFKQIYEAEYGQFGGEPYGCLVGDYHFDHSPPDVALLQEMTQICAAAHAPFITGGSPSTFQMDSWQELSNPRDLTKIFQTPEYAAWRSLRESEDSRYLGLTMPRFLARLPYGSKTDPVDEFDFEENVDGSEHDSYCWANSAYAMATNITSAFKHYGWCTQIRGVESGGAVENLPSHTFPTDDGGVDMKCPTEIAISDRREAELAANGFMPLIHKKNSDFAAFIGAQSLQKPAEYDNPDATANANLSARLPYLFATCRFAHYLKCMVRDKIGSSMEREQLQSWLQNWINNYVEPNPATATEADKAMRPLADASVELEEDPSNPGYYSSKFFLRPHYQLEGLTVSLRLVSKLPA</sequence>
<accession>A0ABT0TZC8</accession>
<dbReference type="NCBIfam" id="TIGR03355">
    <property type="entry name" value="VI_chp_2"/>
    <property type="match status" value="1"/>
</dbReference>
<gene>
    <name evidence="3" type="primary">tssC</name>
    <name evidence="3" type="ORF">NB063_04510</name>
</gene>
<evidence type="ECO:0000259" key="2">
    <source>
        <dbReference type="Pfam" id="PF18945"/>
    </source>
</evidence>
<dbReference type="Proteomes" id="UP001202961">
    <property type="component" value="Unassembled WGS sequence"/>
</dbReference>